<keyword evidence="2" id="KW-0732">Signal</keyword>
<proteinExistence type="predicted"/>
<keyword evidence="4" id="KW-1185">Reference proteome</keyword>
<dbReference type="GO" id="GO:0006355">
    <property type="term" value="P:regulation of DNA-templated transcription"/>
    <property type="evidence" value="ECO:0007669"/>
    <property type="project" value="InterPro"/>
</dbReference>
<accession>A0A328X0Z1</accession>
<comment type="caution">
    <text evidence="3">The sequence shown here is derived from an EMBL/GenBank/DDBJ whole genome shotgun (WGS) entry which is preliminary data.</text>
</comment>
<gene>
    <name evidence="3" type="ORF">B0I10_10415</name>
</gene>
<organism evidence="3 4">
    <name type="scientific">Flavobacterium lacus</name>
    <dbReference type="NCBI Taxonomy" id="1353778"/>
    <lineage>
        <taxon>Bacteria</taxon>
        <taxon>Pseudomonadati</taxon>
        <taxon>Bacteroidota</taxon>
        <taxon>Flavobacteriia</taxon>
        <taxon>Flavobacteriales</taxon>
        <taxon>Flavobacteriaceae</taxon>
        <taxon>Flavobacterium</taxon>
    </lineage>
</organism>
<feature type="transmembrane region" description="Helical" evidence="1">
    <location>
        <begin position="705"/>
        <end position="727"/>
    </location>
</feature>
<dbReference type="RefSeq" id="WP_112085346.1">
    <property type="nucleotide sequence ID" value="NZ_QLSV01000004.1"/>
</dbReference>
<dbReference type="GO" id="GO:0003677">
    <property type="term" value="F:DNA binding"/>
    <property type="evidence" value="ECO:0007669"/>
    <property type="project" value="InterPro"/>
</dbReference>
<protein>
    <recommendedName>
        <fullName evidence="5">Regulatory LuxR family protein</fullName>
    </recommendedName>
</protein>
<evidence type="ECO:0008006" key="5">
    <source>
        <dbReference type="Google" id="ProtNLM"/>
    </source>
</evidence>
<evidence type="ECO:0000256" key="1">
    <source>
        <dbReference type="SAM" id="Phobius"/>
    </source>
</evidence>
<dbReference type="InterPro" id="IPR011047">
    <property type="entry name" value="Quinoprotein_ADH-like_sf"/>
</dbReference>
<evidence type="ECO:0000256" key="2">
    <source>
        <dbReference type="SAM" id="SignalP"/>
    </source>
</evidence>
<dbReference type="SUPFAM" id="SSF50998">
    <property type="entry name" value="Quinoprotein alcohol dehydrogenase-like"/>
    <property type="match status" value="1"/>
</dbReference>
<evidence type="ECO:0000313" key="4">
    <source>
        <dbReference type="Proteomes" id="UP000249518"/>
    </source>
</evidence>
<dbReference type="OrthoDB" id="1090267at2"/>
<dbReference type="Gene3D" id="2.130.10.10">
    <property type="entry name" value="YVTN repeat-like/Quinoprotein amine dehydrogenase"/>
    <property type="match status" value="2"/>
</dbReference>
<evidence type="ECO:0000313" key="3">
    <source>
        <dbReference type="EMBL" id="RAR48879.1"/>
    </source>
</evidence>
<dbReference type="InterPro" id="IPR015943">
    <property type="entry name" value="WD40/YVTN_repeat-like_dom_sf"/>
</dbReference>
<dbReference type="InterPro" id="IPR036388">
    <property type="entry name" value="WH-like_DNA-bd_sf"/>
</dbReference>
<name>A0A328X0Z1_9FLAO</name>
<keyword evidence="1" id="KW-0472">Membrane</keyword>
<feature type="chain" id="PRO_5016238658" description="Regulatory LuxR family protein" evidence="2">
    <location>
        <begin position="20"/>
        <end position="913"/>
    </location>
</feature>
<feature type="signal peptide" evidence="2">
    <location>
        <begin position="1"/>
        <end position="19"/>
    </location>
</feature>
<sequence length="913" mass="107437">MKLRFQFLFFLLFSLNLFSQELLPFVENFTKSNYNGDNQVWSLTQGGDNAMYFANNHYFFRYNGVKWERYALPNKTVIRSVFAYQEKIYCGSYNEFGYWIRENGVMRYYSISKDKDFFKDSSKNEEIWKIFEINGAIYFQSFNEIFIYNEKSIKRVAVPFLISYCFVIDSKIYVASVNKGIYLFNGKDFTYIEKWGVIANNVVHSIDKNSDEIFIFTQKNGVFVEKNEVLQAWNHPINDALKSEVIITAKFYQKDKLIIGTASKGVYIIQIDSGEYININRNNRLYNNSVLSIAVDKENDIWLGLDNGISHIEINSPFRIFSDNTGELGTVYSIASTPKGYLLGSNHGVFTYENKALNIIPNSQGQVWNVAAIDGTFVIGHNDGTFLYDFKSYRKVNSLTGGWQLKKDNYQDRYIQSNYIGLAFFDDKNDLSKHKRLNTVYRPIKDFVQTGQNEIIASDSYRGLFKINYDDNLELKSYLNLTQKNSIKNDFGVKIFKYKNDVLYYINSEWYYLDSVTDVLKKYDLFNQNFRNINEVIPIDDSSFAIIKEGLFYIINQSKDKFSWKLIPKKYYEGKIINQETKIFKFNNQYLINLDDGFLQFESSKNDFTNQKVEIEAYLKGKILTNEARIPNNQSLNLHFVSEYFGNKKSTLFYKLNNQDIIPLPDGKLILNNLASGKNRIEVYFTNGFEFIKTDEFTFTVLKPWYLSFWMVLLYFTLVGGILFLYYRWNKIRYQEKIKLKEEELKHHREIMELEMEAENKLKLQDYEKHILEMQVQSKASEVAGKSLSIAKQSEMIESIQRILEEEKNINTVKTKIKKAIKSNAINQREWENFEKNLIQSHEEFVQKLTNTYPELTSKDIKLSIYLRMNLSSKEIAPLMNISYRGVELHRYRLRKKIQLNPDESLSKFMLNL</sequence>
<dbReference type="SUPFAM" id="SSF46894">
    <property type="entry name" value="C-terminal effector domain of the bipartite response regulators"/>
    <property type="match status" value="1"/>
</dbReference>
<keyword evidence="1" id="KW-0812">Transmembrane</keyword>
<keyword evidence="1" id="KW-1133">Transmembrane helix</keyword>
<dbReference type="Proteomes" id="UP000249518">
    <property type="component" value="Unassembled WGS sequence"/>
</dbReference>
<dbReference type="Gene3D" id="1.10.10.10">
    <property type="entry name" value="Winged helix-like DNA-binding domain superfamily/Winged helix DNA-binding domain"/>
    <property type="match status" value="1"/>
</dbReference>
<dbReference type="InterPro" id="IPR016032">
    <property type="entry name" value="Sig_transdc_resp-reg_C-effctor"/>
</dbReference>
<reference evidence="3 4" key="1">
    <citation type="submission" date="2018-06" db="EMBL/GenBank/DDBJ databases">
        <title>Genomic Encyclopedia of Type Strains, Phase III (KMG-III): the genomes of soil and plant-associated and newly described type strains.</title>
        <authorList>
            <person name="Whitman W."/>
        </authorList>
    </citation>
    <scope>NUCLEOTIDE SEQUENCE [LARGE SCALE GENOMIC DNA]</scope>
    <source>
        <strain evidence="3 4">CGMCC 1.12504</strain>
    </source>
</reference>
<dbReference type="EMBL" id="QLSV01000004">
    <property type="protein sequence ID" value="RAR48879.1"/>
    <property type="molecule type" value="Genomic_DNA"/>
</dbReference>
<dbReference type="AlphaFoldDB" id="A0A328X0Z1"/>